<evidence type="ECO:0000313" key="2">
    <source>
        <dbReference type="EMBL" id="MCB5181250.1"/>
    </source>
</evidence>
<reference evidence="2 3" key="1">
    <citation type="submission" date="2021-10" db="EMBL/GenBank/DDBJ databases">
        <title>Streptomyces sp. strain SMC 277, a novel streptomycete isolated from soil.</title>
        <authorList>
            <person name="Chanama M."/>
        </authorList>
    </citation>
    <scope>NUCLEOTIDE SEQUENCE [LARGE SCALE GENOMIC DNA]</scope>
    <source>
        <strain evidence="2 3">SMC 277</strain>
    </source>
</reference>
<dbReference type="Proteomes" id="UP001199054">
    <property type="component" value="Unassembled WGS sequence"/>
</dbReference>
<dbReference type="Pfam" id="PF20680">
    <property type="entry name" value="DUF6817"/>
    <property type="match status" value="1"/>
</dbReference>
<keyword evidence="3" id="KW-1185">Reference proteome</keyword>
<sequence>MLDAEMYRDELVKLGLHKIAHQDETLIDHMFRVCSILQHMKAAEHVCVAGLFHGVYGTEGLHNDDVEAIPDARRTEVRAVVGPEIEQMIFNFSVMSYASLGKSFRKVMRPNGVPELKDRRTGEDIALDREQFLDLLRMKLGDVLAHLPPQVGHTVLDVPTEYAGFWRIAAEWLGPDEITTWNTFTDVTGGELWIDPEQS</sequence>
<protein>
    <recommendedName>
        <fullName evidence="1">DUF6817 domain-containing protein</fullName>
    </recommendedName>
</protein>
<feature type="domain" description="DUF6817" evidence="1">
    <location>
        <begin position="11"/>
        <end position="95"/>
    </location>
</feature>
<comment type="caution">
    <text evidence="2">The sequence shown here is derived from an EMBL/GenBank/DDBJ whole genome shotgun (WGS) entry which is preliminary data.</text>
</comment>
<name>A0ABS8B9F3_9ACTN</name>
<dbReference type="RefSeq" id="WP_226728337.1">
    <property type="nucleotide sequence ID" value="NZ_JAJAUY010000068.1"/>
</dbReference>
<proteinExistence type="predicted"/>
<accession>A0ABS8B9F3</accession>
<organism evidence="2 3">
    <name type="scientific">Streptomyces antimicrobicus</name>
    <dbReference type="NCBI Taxonomy" id="2883108"/>
    <lineage>
        <taxon>Bacteria</taxon>
        <taxon>Bacillati</taxon>
        <taxon>Actinomycetota</taxon>
        <taxon>Actinomycetes</taxon>
        <taxon>Kitasatosporales</taxon>
        <taxon>Streptomycetaceae</taxon>
        <taxon>Streptomyces</taxon>
    </lineage>
</organism>
<evidence type="ECO:0000313" key="3">
    <source>
        <dbReference type="Proteomes" id="UP001199054"/>
    </source>
</evidence>
<dbReference type="EMBL" id="JAJAUY010000068">
    <property type="protein sequence ID" value="MCB5181250.1"/>
    <property type="molecule type" value="Genomic_DNA"/>
</dbReference>
<dbReference type="InterPro" id="IPR049202">
    <property type="entry name" value="DUF6817"/>
</dbReference>
<evidence type="ECO:0000259" key="1">
    <source>
        <dbReference type="Pfam" id="PF20680"/>
    </source>
</evidence>
<gene>
    <name evidence="2" type="ORF">LG632_17920</name>
</gene>